<dbReference type="PANTHER" id="PTHR44591:SF23">
    <property type="entry name" value="CHEY SUBFAMILY"/>
    <property type="match status" value="1"/>
</dbReference>
<sequence>MEKEGAGKKILVVDDKEDSRVLVRKVLGRRGYEVIGAGTGEDAINMAQTELPDLILMDIRLPGGIDGLEATRRIKALPHLAYIPILAMTASVRPEDMQRALGEGCSGFVRKPIDIDELPKQVAEHIAHTSSKD</sequence>
<dbReference type="InterPro" id="IPR050595">
    <property type="entry name" value="Bact_response_regulator"/>
</dbReference>
<reference evidence="3" key="1">
    <citation type="journal article" date="2014" name="Front. Microbiol.">
        <title>High frequency of phylogenetically diverse reductive dehalogenase-homologous genes in deep subseafloor sedimentary metagenomes.</title>
        <authorList>
            <person name="Kawai M."/>
            <person name="Futagami T."/>
            <person name="Toyoda A."/>
            <person name="Takaki Y."/>
            <person name="Nishi S."/>
            <person name="Hori S."/>
            <person name="Arai W."/>
            <person name="Tsubouchi T."/>
            <person name="Morono Y."/>
            <person name="Uchiyama I."/>
            <person name="Ito T."/>
            <person name="Fujiyama A."/>
            <person name="Inagaki F."/>
            <person name="Takami H."/>
        </authorList>
    </citation>
    <scope>NUCLEOTIDE SEQUENCE</scope>
    <source>
        <strain evidence="3">Expedition CK06-06</strain>
    </source>
</reference>
<dbReference type="GO" id="GO:0000160">
    <property type="term" value="P:phosphorelay signal transduction system"/>
    <property type="evidence" value="ECO:0007669"/>
    <property type="project" value="InterPro"/>
</dbReference>
<name>X1JE59_9ZZZZ</name>
<evidence type="ECO:0000313" key="3">
    <source>
        <dbReference type="EMBL" id="GAH92287.1"/>
    </source>
</evidence>
<dbReference type="InterPro" id="IPR011006">
    <property type="entry name" value="CheY-like_superfamily"/>
</dbReference>
<organism evidence="3">
    <name type="scientific">marine sediment metagenome</name>
    <dbReference type="NCBI Taxonomy" id="412755"/>
    <lineage>
        <taxon>unclassified sequences</taxon>
        <taxon>metagenomes</taxon>
        <taxon>ecological metagenomes</taxon>
    </lineage>
</organism>
<dbReference type="PROSITE" id="PS50110">
    <property type="entry name" value="RESPONSE_REGULATORY"/>
    <property type="match status" value="1"/>
</dbReference>
<proteinExistence type="predicted"/>
<feature type="domain" description="Response regulatory" evidence="2">
    <location>
        <begin position="9"/>
        <end position="126"/>
    </location>
</feature>
<protein>
    <recommendedName>
        <fullName evidence="2">Response regulatory domain-containing protein</fullName>
    </recommendedName>
</protein>
<evidence type="ECO:0000256" key="1">
    <source>
        <dbReference type="ARBA" id="ARBA00022553"/>
    </source>
</evidence>
<dbReference type="SMART" id="SM00448">
    <property type="entry name" value="REC"/>
    <property type="match status" value="1"/>
</dbReference>
<keyword evidence="1" id="KW-0597">Phosphoprotein</keyword>
<dbReference type="Pfam" id="PF00072">
    <property type="entry name" value="Response_reg"/>
    <property type="match status" value="1"/>
</dbReference>
<dbReference type="Gene3D" id="3.40.50.2300">
    <property type="match status" value="1"/>
</dbReference>
<accession>X1JE59</accession>
<comment type="caution">
    <text evidence="3">The sequence shown here is derived from an EMBL/GenBank/DDBJ whole genome shotgun (WGS) entry which is preliminary data.</text>
</comment>
<dbReference type="AlphaFoldDB" id="X1JE59"/>
<gene>
    <name evidence="3" type="ORF">S06H3_03457</name>
</gene>
<dbReference type="InterPro" id="IPR001789">
    <property type="entry name" value="Sig_transdc_resp-reg_receiver"/>
</dbReference>
<dbReference type="PANTHER" id="PTHR44591">
    <property type="entry name" value="STRESS RESPONSE REGULATOR PROTEIN 1"/>
    <property type="match status" value="1"/>
</dbReference>
<dbReference type="EMBL" id="BARV01001126">
    <property type="protein sequence ID" value="GAH92287.1"/>
    <property type="molecule type" value="Genomic_DNA"/>
</dbReference>
<dbReference type="SUPFAM" id="SSF52172">
    <property type="entry name" value="CheY-like"/>
    <property type="match status" value="1"/>
</dbReference>
<evidence type="ECO:0000259" key="2">
    <source>
        <dbReference type="PROSITE" id="PS50110"/>
    </source>
</evidence>